<dbReference type="RefSeq" id="WP_209373762.1">
    <property type="nucleotide sequence ID" value="NZ_JAGIZA010000006.1"/>
</dbReference>
<evidence type="ECO:0000313" key="4">
    <source>
        <dbReference type="Proteomes" id="UP000677537"/>
    </source>
</evidence>
<comment type="caution">
    <text evidence="3">The sequence shown here is derived from an EMBL/GenBank/DDBJ whole genome shotgun (WGS) entry which is preliminary data.</text>
</comment>
<dbReference type="CDD" id="cd16936">
    <property type="entry name" value="HATPase_RsbW-like"/>
    <property type="match status" value="1"/>
</dbReference>
<organism evidence="3 4">
    <name type="scientific">Roseomonas indoligenes</name>
    <dbReference type="NCBI Taxonomy" id="2820811"/>
    <lineage>
        <taxon>Bacteria</taxon>
        <taxon>Pseudomonadati</taxon>
        <taxon>Pseudomonadota</taxon>
        <taxon>Alphaproteobacteria</taxon>
        <taxon>Acetobacterales</taxon>
        <taxon>Roseomonadaceae</taxon>
        <taxon>Roseomonas</taxon>
    </lineage>
</organism>
<dbReference type="GO" id="GO:0005524">
    <property type="term" value="F:ATP binding"/>
    <property type="evidence" value="ECO:0007669"/>
    <property type="project" value="UniProtKB-KW"/>
</dbReference>
<dbReference type="PANTHER" id="PTHR35526">
    <property type="entry name" value="ANTI-SIGMA-F FACTOR RSBW-RELATED"/>
    <property type="match status" value="1"/>
</dbReference>
<keyword evidence="4" id="KW-1185">Reference proteome</keyword>
<accession>A0A940S7U6</accession>
<keyword evidence="3" id="KW-0547">Nucleotide-binding</keyword>
<keyword evidence="3" id="KW-0067">ATP-binding</keyword>
<name>A0A940S7U6_9PROT</name>
<dbReference type="Gene3D" id="3.30.565.10">
    <property type="entry name" value="Histidine kinase-like ATPase, C-terminal domain"/>
    <property type="match status" value="1"/>
</dbReference>
<dbReference type="InterPro" id="IPR036890">
    <property type="entry name" value="HATPase_C_sf"/>
</dbReference>
<dbReference type="EMBL" id="JAGIZA010000006">
    <property type="protein sequence ID" value="MBP0493437.1"/>
    <property type="molecule type" value="Genomic_DNA"/>
</dbReference>
<dbReference type="SUPFAM" id="SSF55874">
    <property type="entry name" value="ATPase domain of HSP90 chaperone/DNA topoisomerase II/histidine kinase"/>
    <property type="match status" value="1"/>
</dbReference>
<evidence type="ECO:0000256" key="1">
    <source>
        <dbReference type="ARBA" id="ARBA00022527"/>
    </source>
</evidence>
<keyword evidence="1" id="KW-0808">Transferase</keyword>
<proteinExistence type="predicted"/>
<evidence type="ECO:0000313" key="3">
    <source>
        <dbReference type="EMBL" id="MBP0493437.1"/>
    </source>
</evidence>
<dbReference type="AlphaFoldDB" id="A0A940S7U6"/>
<keyword evidence="1" id="KW-0418">Kinase</keyword>
<dbReference type="Proteomes" id="UP000677537">
    <property type="component" value="Unassembled WGS sequence"/>
</dbReference>
<reference evidence="3" key="1">
    <citation type="submission" date="2021-03" db="EMBL/GenBank/DDBJ databases">
        <authorList>
            <person name="So Y."/>
        </authorList>
    </citation>
    <scope>NUCLEOTIDE SEQUENCE</scope>
    <source>
        <strain evidence="3">SG15</strain>
    </source>
</reference>
<dbReference type="GO" id="GO:0004674">
    <property type="term" value="F:protein serine/threonine kinase activity"/>
    <property type="evidence" value="ECO:0007669"/>
    <property type="project" value="UniProtKB-KW"/>
</dbReference>
<sequence length="136" mass="14321">MDAAALRHEMPPDVEGLPGLLDQLEAFSEAAGLSPGAAQRLSIVAEELAANVAMHGTGASRLLVEARREGDSVHLLIEDDGPAFDPLSAAAPDLDAGVEDREVGGLGVHFVRRMTREAAYERRGKVNRLTALLDAG</sequence>
<dbReference type="InterPro" id="IPR003594">
    <property type="entry name" value="HATPase_dom"/>
</dbReference>
<dbReference type="PANTHER" id="PTHR35526:SF6">
    <property type="entry name" value="SLR1861 PROTEIN"/>
    <property type="match status" value="1"/>
</dbReference>
<feature type="domain" description="Histidine kinase/HSP90-like ATPase" evidence="2">
    <location>
        <begin position="11"/>
        <end position="130"/>
    </location>
</feature>
<gene>
    <name evidence="3" type="ORF">J5Y10_11685</name>
</gene>
<dbReference type="InterPro" id="IPR050267">
    <property type="entry name" value="Anti-sigma-factor_SerPK"/>
</dbReference>
<protein>
    <submittedName>
        <fullName evidence="3">ATP-binding protein</fullName>
    </submittedName>
</protein>
<dbReference type="Pfam" id="PF13581">
    <property type="entry name" value="HATPase_c_2"/>
    <property type="match status" value="1"/>
</dbReference>
<evidence type="ECO:0000259" key="2">
    <source>
        <dbReference type="Pfam" id="PF13581"/>
    </source>
</evidence>
<keyword evidence="1" id="KW-0723">Serine/threonine-protein kinase</keyword>